<comment type="caution">
    <text evidence="4">The sequence shown here is derived from an EMBL/GenBank/DDBJ whole genome shotgun (WGS) entry which is preliminary data.</text>
</comment>
<keyword evidence="2" id="KW-1133">Transmembrane helix</keyword>
<dbReference type="Proteomes" id="UP000006242">
    <property type="component" value="Unassembled WGS sequence"/>
</dbReference>
<dbReference type="GO" id="GO:0004222">
    <property type="term" value="F:metalloendopeptidase activity"/>
    <property type="evidence" value="ECO:0007669"/>
    <property type="project" value="TreeGrafter"/>
</dbReference>
<dbReference type="EC" id="2.7.2.4" evidence="4"/>
<evidence type="ECO:0000313" key="4">
    <source>
        <dbReference type="EMBL" id="ERJ20469.1"/>
    </source>
</evidence>
<evidence type="ECO:0000313" key="5">
    <source>
        <dbReference type="Proteomes" id="UP000006242"/>
    </source>
</evidence>
<dbReference type="AlphaFoldDB" id="U2FX84"/>
<dbReference type="Gene3D" id="2.70.70.10">
    <property type="entry name" value="Glucose Permease (Domain IIA)"/>
    <property type="match status" value="1"/>
</dbReference>
<dbReference type="InterPro" id="IPR050570">
    <property type="entry name" value="Cell_wall_metabolism_enzyme"/>
</dbReference>
<dbReference type="Pfam" id="PF01551">
    <property type="entry name" value="Peptidase_M23"/>
    <property type="match status" value="1"/>
</dbReference>
<evidence type="ECO:0000256" key="1">
    <source>
        <dbReference type="SAM" id="MobiDB-lite"/>
    </source>
</evidence>
<gene>
    <name evidence="4" type="ORF">SSPSH_000579</name>
</gene>
<dbReference type="CDD" id="cd12797">
    <property type="entry name" value="M23_peptidase"/>
    <property type="match status" value="1"/>
</dbReference>
<protein>
    <submittedName>
        <fullName evidence="4">Aspartate kinase protein</fullName>
        <ecNumber evidence="4">2.7.2.4</ecNumber>
    </submittedName>
</protein>
<proteinExistence type="predicted"/>
<feature type="region of interest" description="Disordered" evidence="1">
    <location>
        <begin position="1"/>
        <end position="46"/>
    </location>
</feature>
<keyword evidence="4" id="KW-0418">Kinase</keyword>
<accession>U2FX84</accession>
<dbReference type="SUPFAM" id="SSF51261">
    <property type="entry name" value="Duplicated hybrid motif"/>
    <property type="match status" value="1"/>
</dbReference>
<keyword evidence="4" id="KW-0808">Transferase</keyword>
<dbReference type="STRING" id="1033802.SSPSH_000579"/>
<evidence type="ECO:0000256" key="2">
    <source>
        <dbReference type="SAM" id="Phobius"/>
    </source>
</evidence>
<dbReference type="EMBL" id="AFNV02000003">
    <property type="protein sequence ID" value="ERJ20469.1"/>
    <property type="molecule type" value="Genomic_DNA"/>
</dbReference>
<evidence type="ECO:0000259" key="3">
    <source>
        <dbReference type="Pfam" id="PF01551"/>
    </source>
</evidence>
<name>U2FX84_9GAMM</name>
<sequence length="382" mass="41021">MQSDQTRPETDTTAETDSDRPTPDSEAVSAAQSNTASTPTPEPARRRRSRPWLLACLLAALIALLVYRPAWRADAAVWARTTAMDTFHISPRDIYAARLRIAGIEDSALGQRWRNAVARAGADPGRFTTRYATRGTFVPDTIEAHVYQTTLERGERFQVRLQRDAPACAGCRNALYADIERRDTDSDDSNAWAHVSGLPANGEIQSFVTDRDGDYRVVLQPELAAAVRYDVAMARGGSLSFPVKGAAARDIGSGFGAPRDGGSRRHHGVDIFAARGTPVTAVADGRVRTGTGGIGGNHVWLSSGMLGIGGARYYYAHLDSFNVESGASVSKGDVLGYVGNTGNARTTPPHLHFGIYTSFGPVDPAPFLRPPAQLAAVPSSRR</sequence>
<feature type="transmembrane region" description="Helical" evidence="2">
    <location>
        <begin position="52"/>
        <end position="71"/>
    </location>
</feature>
<feature type="domain" description="M23ase beta-sheet core" evidence="3">
    <location>
        <begin position="265"/>
        <end position="364"/>
    </location>
</feature>
<reference evidence="4 5" key="2">
    <citation type="journal article" date="2013" name="PLoS ONE">
        <title>INDIGO - INtegrated Data Warehouse of MIcrobial GenOmes with Examples from the Red Sea Extremophiles.</title>
        <authorList>
            <person name="Alam I."/>
            <person name="Antunes A."/>
            <person name="Kamau A.A."/>
            <person name="Ba Alawi W."/>
            <person name="Kalkatawi M."/>
            <person name="Stingl U."/>
            <person name="Bajic V.B."/>
        </authorList>
    </citation>
    <scope>NUCLEOTIDE SEQUENCE [LARGE SCALE GENOMIC DNA]</scope>
    <source>
        <strain evidence="4 5">E1L3A</strain>
    </source>
</reference>
<dbReference type="PANTHER" id="PTHR21666">
    <property type="entry name" value="PEPTIDASE-RELATED"/>
    <property type="match status" value="1"/>
</dbReference>
<dbReference type="GO" id="GO:0004072">
    <property type="term" value="F:aspartate kinase activity"/>
    <property type="evidence" value="ECO:0007669"/>
    <property type="project" value="UniProtKB-EC"/>
</dbReference>
<dbReference type="InterPro" id="IPR016047">
    <property type="entry name" value="M23ase_b-sheet_dom"/>
</dbReference>
<organism evidence="4 5">
    <name type="scientific">Salinisphaera shabanensis E1L3A</name>
    <dbReference type="NCBI Taxonomy" id="1033802"/>
    <lineage>
        <taxon>Bacteria</taxon>
        <taxon>Pseudomonadati</taxon>
        <taxon>Pseudomonadota</taxon>
        <taxon>Gammaproteobacteria</taxon>
        <taxon>Salinisphaerales</taxon>
        <taxon>Salinisphaeraceae</taxon>
        <taxon>Salinisphaera</taxon>
    </lineage>
</organism>
<keyword evidence="5" id="KW-1185">Reference proteome</keyword>
<dbReference type="InterPro" id="IPR011055">
    <property type="entry name" value="Dup_hybrid_motif"/>
</dbReference>
<reference evidence="4 5" key="1">
    <citation type="journal article" date="2011" name="J. Bacteriol.">
        <title>Genome sequence of Salinisphaera shabanensis, a gammaproteobacterium from the harsh, variable environment of the brine-seawater interface of the Shaban Deep in the Red Sea.</title>
        <authorList>
            <person name="Antunes A."/>
            <person name="Alam I."/>
            <person name="Bajic V.B."/>
            <person name="Stingl U."/>
        </authorList>
    </citation>
    <scope>NUCLEOTIDE SEQUENCE [LARGE SCALE GENOMIC DNA]</scope>
    <source>
        <strain evidence="4 5">E1L3A</strain>
    </source>
</reference>
<dbReference type="PANTHER" id="PTHR21666:SF268">
    <property type="entry name" value="PEPTIDASE M23 DOMAIN-CONTAINING PROTEIN"/>
    <property type="match status" value="1"/>
</dbReference>
<keyword evidence="2" id="KW-0472">Membrane</keyword>
<feature type="compositionally biased region" description="Polar residues" evidence="1">
    <location>
        <begin position="30"/>
        <end position="39"/>
    </location>
</feature>
<feature type="compositionally biased region" description="Basic and acidic residues" evidence="1">
    <location>
        <begin position="1"/>
        <end position="10"/>
    </location>
</feature>
<dbReference type="eggNOG" id="COG0739">
    <property type="taxonomic scope" value="Bacteria"/>
</dbReference>
<keyword evidence="2" id="KW-0812">Transmembrane</keyword>
<dbReference type="RefSeq" id="WP_006914131.1">
    <property type="nucleotide sequence ID" value="NZ_AFNV02000003.1"/>
</dbReference>